<evidence type="ECO:0000313" key="2">
    <source>
        <dbReference type="Proteomes" id="UP000618931"/>
    </source>
</evidence>
<keyword evidence="2" id="KW-1185">Reference proteome</keyword>
<sequence length="197" mass="22278">MNKRELVFLLEEQSAAALLEALLPRFLDASITCTFIPFEGKQDLDKRLEKRLRYYLNPEARFLVLRDQDSFPDCRDLKARLWDKCVTAGRAATTRVRIACTELETFYLADLPAVERALACRIVATLPPKARSKFQAPDQLGSPSRELHALTKGLYQKVDGSRRIATELDLANTRSPSFSNLLRGIQQLEAELLALPT</sequence>
<dbReference type="InterPro" id="IPR025455">
    <property type="entry name" value="DUF4276"/>
</dbReference>
<gene>
    <name evidence="1" type="ORF">I2H31_04935</name>
</gene>
<protein>
    <submittedName>
        <fullName evidence="1">DUF4276 family protein</fullName>
    </submittedName>
</protein>
<dbReference type="RefSeq" id="WP_196291896.1">
    <property type="nucleotide sequence ID" value="NZ_JADQDM010000002.1"/>
</dbReference>
<dbReference type="Pfam" id="PF14103">
    <property type="entry name" value="DUF4276"/>
    <property type="match status" value="1"/>
</dbReference>
<dbReference type="Proteomes" id="UP000618931">
    <property type="component" value="Unassembled WGS sequence"/>
</dbReference>
<name>A0ABS0I0I1_9BACT</name>
<accession>A0ABS0I0I1</accession>
<reference evidence="1 2" key="1">
    <citation type="submission" date="2020-11" db="EMBL/GenBank/DDBJ databases">
        <authorList>
            <person name="Kim M.K."/>
        </authorList>
    </citation>
    <scope>NUCLEOTIDE SEQUENCE [LARGE SCALE GENOMIC DNA]</scope>
    <source>
        <strain evidence="1 2">BT662</strain>
    </source>
</reference>
<proteinExistence type="predicted"/>
<dbReference type="EMBL" id="JADQDM010000002">
    <property type="protein sequence ID" value="MBF9220440.1"/>
    <property type="molecule type" value="Genomic_DNA"/>
</dbReference>
<comment type="caution">
    <text evidence="1">The sequence shown here is derived from an EMBL/GenBank/DDBJ whole genome shotgun (WGS) entry which is preliminary data.</text>
</comment>
<organism evidence="1 2">
    <name type="scientific">Hymenobacter ruricola</name>
    <dbReference type="NCBI Taxonomy" id="2791023"/>
    <lineage>
        <taxon>Bacteria</taxon>
        <taxon>Pseudomonadati</taxon>
        <taxon>Bacteroidota</taxon>
        <taxon>Cytophagia</taxon>
        <taxon>Cytophagales</taxon>
        <taxon>Hymenobacteraceae</taxon>
        <taxon>Hymenobacter</taxon>
    </lineage>
</organism>
<evidence type="ECO:0000313" key="1">
    <source>
        <dbReference type="EMBL" id="MBF9220440.1"/>
    </source>
</evidence>